<accession>A0A2M8PBE0</accession>
<evidence type="ECO:0000259" key="2">
    <source>
        <dbReference type="Pfam" id="PF01551"/>
    </source>
</evidence>
<name>A0A2M8PBE0_9CHLR</name>
<dbReference type="EMBL" id="PGTM01000253">
    <property type="protein sequence ID" value="PJF34873.1"/>
    <property type="molecule type" value="Genomic_DNA"/>
</dbReference>
<sequence length="282" mass="30477">MRMFRKIFLALLMAAGCALLGAPAQAQDSASTPIVLENPHYWLARPLKKAASLSAAVGYPYGWHRNHQSPIHHGVDFVNPQGTPVLAAADGTVYYAGSDQERLFGERANFYGNLVIIQHNLEAPEGGRIFTLYGHLSYVAVQSGERVRQGDRIGAVGATGIALGNHLHFEVRIGAAESYFAVRNPELWYAPLPGTGTLIGRLLNADGSKALGIRVTLAAPKRALYTFTYADPSVPRDPALDENFTLVDAPAGCYRLRVRGTALDVPVCLRAGQTVFVEARLP</sequence>
<dbReference type="PANTHER" id="PTHR21666:SF290">
    <property type="entry name" value="PEPTIDASE M23 DOMAIN PROTEIN"/>
    <property type="match status" value="1"/>
</dbReference>
<dbReference type="Gene3D" id="2.70.70.10">
    <property type="entry name" value="Glucose Permease (Domain IIA)"/>
    <property type="match status" value="1"/>
</dbReference>
<gene>
    <name evidence="3" type="ORF">CUN49_13455</name>
</gene>
<dbReference type="InterPro" id="IPR011055">
    <property type="entry name" value="Dup_hybrid_motif"/>
</dbReference>
<organism evidence="3 4">
    <name type="scientific">Candidatus Thermofonsia Clade 1 bacterium</name>
    <dbReference type="NCBI Taxonomy" id="2364210"/>
    <lineage>
        <taxon>Bacteria</taxon>
        <taxon>Bacillati</taxon>
        <taxon>Chloroflexota</taxon>
        <taxon>Candidatus Thermofontia</taxon>
        <taxon>Candidatus Thermofonsia Clade 1</taxon>
    </lineage>
</organism>
<dbReference type="PROSITE" id="PS51257">
    <property type="entry name" value="PROKAR_LIPOPROTEIN"/>
    <property type="match status" value="1"/>
</dbReference>
<dbReference type="Proteomes" id="UP000229681">
    <property type="component" value="Unassembled WGS sequence"/>
</dbReference>
<evidence type="ECO:0000313" key="3">
    <source>
        <dbReference type="EMBL" id="PJF34873.1"/>
    </source>
</evidence>
<dbReference type="GO" id="GO:0004222">
    <property type="term" value="F:metalloendopeptidase activity"/>
    <property type="evidence" value="ECO:0007669"/>
    <property type="project" value="TreeGrafter"/>
</dbReference>
<dbReference type="Pfam" id="PF01551">
    <property type="entry name" value="Peptidase_M23"/>
    <property type="match status" value="1"/>
</dbReference>
<comment type="caution">
    <text evidence="3">The sequence shown here is derived from an EMBL/GenBank/DDBJ whole genome shotgun (WGS) entry which is preliminary data.</text>
</comment>
<dbReference type="InterPro" id="IPR016047">
    <property type="entry name" value="M23ase_b-sheet_dom"/>
</dbReference>
<keyword evidence="1" id="KW-0732">Signal</keyword>
<protein>
    <recommendedName>
        <fullName evidence="2">M23ase beta-sheet core domain-containing protein</fullName>
    </recommendedName>
</protein>
<dbReference type="SUPFAM" id="SSF51261">
    <property type="entry name" value="Duplicated hybrid motif"/>
    <property type="match status" value="1"/>
</dbReference>
<feature type="signal peptide" evidence="1">
    <location>
        <begin position="1"/>
        <end position="26"/>
    </location>
</feature>
<feature type="domain" description="M23ase beta-sheet core" evidence="2">
    <location>
        <begin position="71"/>
        <end position="174"/>
    </location>
</feature>
<dbReference type="CDD" id="cd12797">
    <property type="entry name" value="M23_peptidase"/>
    <property type="match status" value="1"/>
</dbReference>
<reference evidence="3 4" key="1">
    <citation type="submission" date="2017-11" db="EMBL/GenBank/DDBJ databases">
        <title>Evolution of Phototrophy in the Chloroflexi Phylum Driven by Horizontal Gene Transfer.</title>
        <authorList>
            <person name="Ward L.M."/>
            <person name="Hemp J."/>
            <person name="Shih P.M."/>
            <person name="Mcglynn S.E."/>
            <person name="Fischer W."/>
        </authorList>
    </citation>
    <scope>NUCLEOTIDE SEQUENCE [LARGE SCALE GENOMIC DNA]</scope>
    <source>
        <strain evidence="3">JP3_13</strain>
    </source>
</reference>
<dbReference type="PANTHER" id="PTHR21666">
    <property type="entry name" value="PEPTIDASE-RELATED"/>
    <property type="match status" value="1"/>
</dbReference>
<evidence type="ECO:0000313" key="4">
    <source>
        <dbReference type="Proteomes" id="UP000229681"/>
    </source>
</evidence>
<evidence type="ECO:0000256" key="1">
    <source>
        <dbReference type="SAM" id="SignalP"/>
    </source>
</evidence>
<dbReference type="AlphaFoldDB" id="A0A2M8PBE0"/>
<dbReference type="InterPro" id="IPR050570">
    <property type="entry name" value="Cell_wall_metabolism_enzyme"/>
</dbReference>
<proteinExistence type="predicted"/>
<feature type="chain" id="PRO_5014896051" description="M23ase beta-sheet core domain-containing protein" evidence="1">
    <location>
        <begin position="27"/>
        <end position="282"/>
    </location>
</feature>